<gene>
    <name evidence="9" type="ORF">Bathy02g02430</name>
</gene>
<feature type="binding site" description="axial binding residue" evidence="7">
    <location>
        <position position="535"/>
    </location>
    <ligand>
        <name>heme</name>
        <dbReference type="ChEBI" id="CHEBI:30413"/>
    </ligand>
    <ligandPart>
        <name>Fe</name>
        <dbReference type="ChEBI" id="CHEBI:18248"/>
    </ligandPart>
</feature>
<dbReference type="Gene3D" id="1.10.630.10">
    <property type="entry name" value="Cytochrome P450"/>
    <property type="match status" value="1"/>
</dbReference>
<name>K8EAH4_9CHLO</name>
<dbReference type="Proteomes" id="UP000198341">
    <property type="component" value="Chromosome 2"/>
</dbReference>
<dbReference type="AlphaFoldDB" id="K8EAH4"/>
<keyword evidence="2 7" id="KW-0349">Heme</keyword>
<dbReference type="PRINTS" id="PR00463">
    <property type="entry name" value="EP450I"/>
</dbReference>
<evidence type="ECO:0000256" key="7">
    <source>
        <dbReference type="PIRSR" id="PIRSR602401-1"/>
    </source>
</evidence>
<evidence type="ECO:0000256" key="4">
    <source>
        <dbReference type="ARBA" id="ARBA00023002"/>
    </source>
</evidence>
<proteinExistence type="inferred from homology"/>
<dbReference type="RefSeq" id="XP_007514506.1">
    <property type="nucleotide sequence ID" value="XM_007514444.1"/>
</dbReference>
<dbReference type="PROSITE" id="PS00086">
    <property type="entry name" value="CYTOCHROME_P450"/>
    <property type="match status" value="1"/>
</dbReference>
<evidence type="ECO:0000256" key="6">
    <source>
        <dbReference type="ARBA" id="ARBA00023033"/>
    </source>
</evidence>
<dbReference type="GO" id="GO:0020037">
    <property type="term" value="F:heme binding"/>
    <property type="evidence" value="ECO:0007669"/>
    <property type="project" value="InterPro"/>
</dbReference>
<keyword evidence="3 7" id="KW-0479">Metal-binding</keyword>
<dbReference type="GeneID" id="19017356"/>
<dbReference type="eggNOG" id="KOG0157">
    <property type="taxonomic scope" value="Eukaryota"/>
</dbReference>
<evidence type="ECO:0000256" key="8">
    <source>
        <dbReference type="RuleBase" id="RU000461"/>
    </source>
</evidence>
<dbReference type="SUPFAM" id="SSF48264">
    <property type="entry name" value="Cytochrome P450"/>
    <property type="match status" value="1"/>
</dbReference>
<dbReference type="PRINTS" id="PR00385">
    <property type="entry name" value="P450"/>
</dbReference>
<dbReference type="PANTHER" id="PTHR24291:SF50">
    <property type="entry name" value="BIFUNCTIONAL ALBAFLAVENONE MONOOXYGENASE_TERPENE SYNTHASE"/>
    <property type="match status" value="1"/>
</dbReference>
<dbReference type="GO" id="GO:0016705">
    <property type="term" value="F:oxidoreductase activity, acting on paired donors, with incorporation or reduction of molecular oxygen"/>
    <property type="evidence" value="ECO:0007669"/>
    <property type="project" value="InterPro"/>
</dbReference>
<evidence type="ECO:0000256" key="1">
    <source>
        <dbReference type="ARBA" id="ARBA00010617"/>
    </source>
</evidence>
<dbReference type="InterPro" id="IPR036396">
    <property type="entry name" value="Cyt_P450_sf"/>
</dbReference>
<dbReference type="STRING" id="41875.K8EAH4"/>
<dbReference type="InterPro" id="IPR002401">
    <property type="entry name" value="Cyt_P450_E_grp-I"/>
</dbReference>
<reference evidence="9 10" key="1">
    <citation type="submission" date="2011-10" db="EMBL/GenBank/DDBJ databases">
        <authorList>
            <person name="Genoscope - CEA"/>
        </authorList>
    </citation>
    <scope>NUCLEOTIDE SEQUENCE [LARGE SCALE GENOMIC DNA]</scope>
    <source>
        <strain evidence="9 10">RCC 1105</strain>
    </source>
</reference>
<protein>
    <recommendedName>
        <fullName evidence="11">Cytochrome P450</fullName>
    </recommendedName>
</protein>
<keyword evidence="4 8" id="KW-0560">Oxidoreductase</keyword>
<evidence type="ECO:0000256" key="3">
    <source>
        <dbReference type="ARBA" id="ARBA00022723"/>
    </source>
</evidence>
<evidence type="ECO:0008006" key="11">
    <source>
        <dbReference type="Google" id="ProtNLM"/>
    </source>
</evidence>
<evidence type="ECO:0000313" key="10">
    <source>
        <dbReference type="Proteomes" id="UP000198341"/>
    </source>
</evidence>
<dbReference type="PANTHER" id="PTHR24291">
    <property type="entry name" value="CYTOCHROME P450 FAMILY 4"/>
    <property type="match status" value="1"/>
</dbReference>
<organism evidence="9 10">
    <name type="scientific">Bathycoccus prasinos</name>
    <dbReference type="NCBI Taxonomy" id="41875"/>
    <lineage>
        <taxon>Eukaryota</taxon>
        <taxon>Viridiplantae</taxon>
        <taxon>Chlorophyta</taxon>
        <taxon>Mamiellophyceae</taxon>
        <taxon>Mamiellales</taxon>
        <taxon>Bathycoccaceae</taxon>
        <taxon>Bathycoccus</taxon>
    </lineage>
</organism>
<evidence type="ECO:0000256" key="2">
    <source>
        <dbReference type="ARBA" id="ARBA00022617"/>
    </source>
</evidence>
<dbReference type="InterPro" id="IPR017972">
    <property type="entry name" value="Cyt_P450_CS"/>
</dbReference>
<accession>K8EAH4</accession>
<keyword evidence="10" id="KW-1185">Reference proteome</keyword>
<dbReference type="GO" id="GO:0005506">
    <property type="term" value="F:iron ion binding"/>
    <property type="evidence" value="ECO:0007669"/>
    <property type="project" value="InterPro"/>
</dbReference>
<evidence type="ECO:0000313" key="9">
    <source>
        <dbReference type="EMBL" id="CCO14746.1"/>
    </source>
</evidence>
<dbReference type="KEGG" id="bpg:Bathy02g02430"/>
<sequence>MSTTTQRCSFLSGCCSTSSRSSAFTTASTREKKKKKTNHGQRRRKAIVVVVQNAISEPPETEEEKTYNGALFPGVEIPRDNTEAALKKFSRIFPWGNGAPITEKVLFDLLKEEVRSAPLFVPLYQYYRDYGGVYNLGAGPKWFVVVSDPTVVKYMFKDNADAFSKGILTDIMQPIMGDGLIPANKELWAKRRPVVGSAFHGTWLKHMTDLFGRSAMNLSDKLEKHGETEQIEIESELYAMALDVIGEAVFNYEFGALNEETPIIKAVYRVLRESEHRSTFPLPYWQIPGAMEAVPRQKQFSEDIEMINAELTKLIREALENKQDVDLSEFESRDYKNVSDASLLRFLVDIRGDEASDRQLRDDLMTMLIAGHETTAAVLTWTIFCLCKHPDVMRKAAQSIDEIVQDPNGIPTVEEIRKLRDVRMCLVEGMRLYPAPPILIRRAIETVDLPKGGMGKSIQLKKGTDCFIAVWNLHRSPDHWENPDLFDPSRWDRKFTNPKIEGWNGYDPELVTGLYPNEVATDYAYVPFGGGQRRCAGDVFAMMEATVALSVLLKKFSFELACDEKDVQMITGATIHTKKGLPVRAKRRKQP</sequence>
<dbReference type="InterPro" id="IPR050196">
    <property type="entry name" value="Cytochrome_P450_Monoox"/>
</dbReference>
<dbReference type="InterPro" id="IPR001128">
    <property type="entry name" value="Cyt_P450"/>
</dbReference>
<evidence type="ECO:0000256" key="5">
    <source>
        <dbReference type="ARBA" id="ARBA00023004"/>
    </source>
</evidence>
<dbReference type="OrthoDB" id="1470350at2759"/>
<dbReference type="EMBL" id="FO082277">
    <property type="protein sequence ID" value="CCO14746.1"/>
    <property type="molecule type" value="Genomic_DNA"/>
</dbReference>
<comment type="similarity">
    <text evidence="1 8">Belongs to the cytochrome P450 family.</text>
</comment>
<dbReference type="GO" id="GO:0004497">
    <property type="term" value="F:monooxygenase activity"/>
    <property type="evidence" value="ECO:0007669"/>
    <property type="project" value="UniProtKB-KW"/>
</dbReference>
<keyword evidence="6 8" id="KW-0503">Monooxygenase</keyword>
<comment type="cofactor">
    <cofactor evidence="7">
        <name>heme</name>
        <dbReference type="ChEBI" id="CHEBI:30413"/>
    </cofactor>
</comment>
<keyword evidence="5 7" id="KW-0408">Iron</keyword>
<dbReference type="Pfam" id="PF00067">
    <property type="entry name" value="p450"/>
    <property type="match status" value="1"/>
</dbReference>